<evidence type="ECO:0000313" key="3">
    <source>
        <dbReference type="Proteomes" id="UP001149090"/>
    </source>
</evidence>
<sequence>MIENKGINLNLQDKTPFYYLYLNPSVTMEMIQFLIDKGYLQEINTVEIEKELKLWMMNLTNQIIMEQLYYIILHKRNQLIRIFLIILLIQELIGINKM</sequence>
<gene>
    <name evidence="2" type="ORF">M0811_14625</name>
</gene>
<organism evidence="2 3">
    <name type="scientific">Anaeramoeba ignava</name>
    <name type="common">Anaerobic marine amoeba</name>
    <dbReference type="NCBI Taxonomy" id="1746090"/>
    <lineage>
        <taxon>Eukaryota</taxon>
        <taxon>Metamonada</taxon>
        <taxon>Anaeramoebidae</taxon>
        <taxon>Anaeramoeba</taxon>
    </lineage>
</organism>
<evidence type="ECO:0000256" key="1">
    <source>
        <dbReference type="SAM" id="Phobius"/>
    </source>
</evidence>
<dbReference type="AlphaFoldDB" id="A0A9Q0LXF8"/>
<proteinExistence type="predicted"/>
<keyword evidence="1" id="KW-0472">Membrane</keyword>
<feature type="transmembrane region" description="Helical" evidence="1">
    <location>
        <begin position="79"/>
        <end position="95"/>
    </location>
</feature>
<name>A0A9Q0LXF8_ANAIG</name>
<comment type="caution">
    <text evidence="2">The sequence shown here is derived from an EMBL/GenBank/DDBJ whole genome shotgun (WGS) entry which is preliminary data.</text>
</comment>
<accession>A0A9Q0LXF8</accession>
<keyword evidence="1" id="KW-0812">Transmembrane</keyword>
<keyword evidence="3" id="KW-1185">Reference proteome</keyword>
<evidence type="ECO:0000313" key="2">
    <source>
        <dbReference type="EMBL" id="KAJ5079085.1"/>
    </source>
</evidence>
<keyword evidence="1" id="KW-1133">Transmembrane helix</keyword>
<reference evidence="2" key="1">
    <citation type="submission" date="2022-10" db="EMBL/GenBank/DDBJ databases">
        <title>Novel sulphate-reducing endosymbionts in the free-living metamonad Anaeramoeba.</title>
        <authorList>
            <person name="Jerlstrom-Hultqvist J."/>
            <person name="Cepicka I."/>
            <person name="Gallot-Lavallee L."/>
            <person name="Salas-Leiva D."/>
            <person name="Curtis B.A."/>
            <person name="Zahonova K."/>
            <person name="Pipaliya S."/>
            <person name="Dacks J."/>
            <person name="Roger A.J."/>
        </authorList>
    </citation>
    <scope>NUCLEOTIDE SEQUENCE</scope>
    <source>
        <strain evidence="2">BMAN</strain>
    </source>
</reference>
<protein>
    <submittedName>
        <fullName evidence="2">Uncharacterized protein</fullName>
    </submittedName>
</protein>
<dbReference type="EMBL" id="JAPDFW010000040">
    <property type="protein sequence ID" value="KAJ5079085.1"/>
    <property type="molecule type" value="Genomic_DNA"/>
</dbReference>
<dbReference type="Proteomes" id="UP001149090">
    <property type="component" value="Unassembled WGS sequence"/>
</dbReference>